<dbReference type="GO" id="GO:0016787">
    <property type="term" value="F:hydrolase activity"/>
    <property type="evidence" value="ECO:0007669"/>
    <property type="project" value="UniProtKB-KW"/>
</dbReference>
<evidence type="ECO:0000256" key="2">
    <source>
        <dbReference type="ARBA" id="ARBA00022670"/>
    </source>
</evidence>
<reference evidence="10" key="1">
    <citation type="journal article" date="2019" name="Int. J. Syst. Evol. Microbiol.">
        <title>The Global Catalogue of Microorganisms (GCM) 10K type strain sequencing project: providing services to taxonomists for standard genome sequencing and annotation.</title>
        <authorList>
            <consortium name="The Broad Institute Genomics Platform"/>
            <consortium name="The Broad Institute Genome Sequencing Center for Infectious Disease"/>
            <person name="Wu L."/>
            <person name="Ma J."/>
        </authorList>
    </citation>
    <scope>NUCLEOTIDE SEQUENCE [LARGE SCALE GENOMIC DNA]</scope>
    <source>
        <strain evidence="10">JCM 3369</strain>
    </source>
</reference>
<keyword evidence="3" id="KW-0479">Metal-binding</keyword>
<evidence type="ECO:0000256" key="1">
    <source>
        <dbReference type="ARBA" id="ARBA00001947"/>
    </source>
</evidence>
<evidence type="ECO:0000256" key="4">
    <source>
        <dbReference type="ARBA" id="ARBA00022801"/>
    </source>
</evidence>
<keyword evidence="5" id="KW-0862">Zinc</keyword>
<keyword evidence="2" id="KW-0645">Protease</keyword>
<dbReference type="RefSeq" id="WP_244304334.1">
    <property type="nucleotide sequence ID" value="NZ_JBHUFA010000001.1"/>
</dbReference>
<proteinExistence type="predicted"/>
<dbReference type="InterPro" id="IPR016047">
    <property type="entry name" value="M23ase_b-sheet_dom"/>
</dbReference>
<dbReference type="EMBL" id="JBHUFA010000001">
    <property type="protein sequence ID" value="MFD1695635.1"/>
    <property type="molecule type" value="Genomic_DNA"/>
</dbReference>
<keyword evidence="4 9" id="KW-0378">Hydrolase</keyword>
<dbReference type="Gene3D" id="2.70.70.10">
    <property type="entry name" value="Glucose Permease (Domain IIA)"/>
    <property type="match status" value="1"/>
</dbReference>
<dbReference type="CDD" id="cd12797">
    <property type="entry name" value="M23_peptidase"/>
    <property type="match status" value="1"/>
</dbReference>
<evidence type="ECO:0000256" key="3">
    <source>
        <dbReference type="ARBA" id="ARBA00022723"/>
    </source>
</evidence>
<dbReference type="PANTHER" id="PTHR21666">
    <property type="entry name" value="PEPTIDASE-RELATED"/>
    <property type="match status" value="1"/>
</dbReference>
<evidence type="ECO:0000256" key="5">
    <source>
        <dbReference type="ARBA" id="ARBA00022833"/>
    </source>
</evidence>
<dbReference type="SUPFAM" id="SSF51261">
    <property type="entry name" value="Duplicated hybrid motif"/>
    <property type="match status" value="1"/>
</dbReference>
<feature type="domain" description="M23ase beta-sheet core" evidence="8">
    <location>
        <begin position="375"/>
        <end position="477"/>
    </location>
</feature>
<comment type="caution">
    <text evidence="9">The sequence shown here is derived from an EMBL/GenBank/DDBJ whole genome shotgun (WGS) entry which is preliminary data.</text>
</comment>
<evidence type="ECO:0000259" key="8">
    <source>
        <dbReference type="Pfam" id="PF01551"/>
    </source>
</evidence>
<sequence length="491" mass="53368">MMQSMSGTGRTRRLGVTRDPLTRGARRIVRRFSLRRDMSACLILLLAGLFALPMQARATDTIEDAIDASMEAGEATAVSADLSPVEQAQKLKKQREDELRALSDSLTVSAERQGEIEREIALIDRDRESLNGKILVTADRIKALDTALSDTERRLVRLEENEDSVRASLFERRGVLAEVLAGLQRIGRRPPPALVVHPSEALQAVRSAILLNAVMPELRVEMEALATDLAALSRLKGEIADEKTRLVGDATSLAEEKSRLELLLSAKRQERQTTAGVLEDERRKAEELAAQAKSLQGLIASLENEIASARAAAEASRKAEELARTGPRRAQDPFADPGRLAPAVAFADMRGQLPRPIAGEMIRDYGQADDFGSLSEGQSLAVRAGSPVTSPTDGWVVYAGPFRSFGQLLILNAGGGYHVLLAGMDRIDAELGQFVLAGEPVGVMGTTKWASASTIGFGSTQPILYVEFRKDGRAIDPTPWWVRTEEEKARG</sequence>
<dbReference type="InterPro" id="IPR050570">
    <property type="entry name" value="Cell_wall_metabolism_enzyme"/>
</dbReference>
<accession>A0ABW4JUN6</accession>
<dbReference type="Proteomes" id="UP001597327">
    <property type="component" value="Unassembled WGS sequence"/>
</dbReference>
<keyword evidence="7" id="KW-0175">Coiled coil</keyword>
<organism evidence="9 10">
    <name type="scientific">Roseibium aestuarii</name>
    <dbReference type="NCBI Taxonomy" id="2600299"/>
    <lineage>
        <taxon>Bacteria</taxon>
        <taxon>Pseudomonadati</taxon>
        <taxon>Pseudomonadota</taxon>
        <taxon>Alphaproteobacteria</taxon>
        <taxon>Hyphomicrobiales</taxon>
        <taxon>Stappiaceae</taxon>
        <taxon>Roseibium</taxon>
    </lineage>
</organism>
<evidence type="ECO:0000313" key="10">
    <source>
        <dbReference type="Proteomes" id="UP001597327"/>
    </source>
</evidence>
<feature type="coiled-coil region" evidence="7">
    <location>
        <begin position="275"/>
        <end position="319"/>
    </location>
</feature>
<evidence type="ECO:0000256" key="6">
    <source>
        <dbReference type="ARBA" id="ARBA00023049"/>
    </source>
</evidence>
<dbReference type="PANTHER" id="PTHR21666:SF288">
    <property type="entry name" value="CELL DIVISION PROTEIN YTFB"/>
    <property type="match status" value="1"/>
</dbReference>
<protein>
    <submittedName>
        <fullName evidence="9">Murein hydrolase activator EnvC family protein</fullName>
    </submittedName>
</protein>
<dbReference type="InterPro" id="IPR010916">
    <property type="entry name" value="TonB_box_CS"/>
</dbReference>
<dbReference type="InterPro" id="IPR011055">
    <property type="entry name" value="Dup_hybrid_motif"/>
</dbReference>
<dbReference type="Pfam" id="PF01551">
    <property type="entry name" value="Peptidase_M23"/>
    <property type="match status" value="1"/>
</dbReference>
<gene>
    <name evidence="9" type="ORF">ACFSC7_08915</name>
</gene>
<keyword evidence="10" id="KW-1185">Reference proteome</keyword>
<evidence type="ECO:0000313" key="9">
    <source>
        <dbReference type="EMBL" id="MFD1695635.1"/>
    </source>
</evidence>
<dbReference type="PROSITE" id="PS00430">
    <property type="entry name" value="TONB_DEPENDENT_REC_1"/>
    <property type="match status" value="1"/>
</dbReference>
<dbReference type="Gene3D" id="6.10.250.3150">
    <property type="match status" value="1"/>
</dbReference>
<comment type="cofactor">
    <cofactor evidence="1">
        <name>Zn(2+)</name>
        <dbReference type="ChEBI" id="CHEBI:29105"/>
    </cofactor>
</comment>
<evidence type="ECO:0000256" key="7">
    <source>
        <dbReference type="SAM" id="Coils"/>
    </source>
</evidence>
<feature type="coiled-coil region" evidence="7">
    <location>
        <begin position="141"/>
        <end position="168"/>
    </location>
</feature>
<name>A0ABW4JUN6_9HYPH</name>
<keyword evidence="6" id="KW-0482">Metalloprotease</keyword>